<protein>
    <submittedName>
        <fullName evidence="1">Uncharacterized protein</fullName>
    </submittedName>
</protein>
<keyword evidence="2" id="KW-1185">Reference proteome</keyword>
<evidence type="ECO:0000313" key="1">
    <source>
        <dbReference type="EMBL" id="MFC5812527.1"/>
    </source>
</evidence>
<dbReference type="Pfam" id="PF24585">
    <property type="entry name" value="YunG"/>
    <property type="match status" value="1"/>
</dbReference>
<dbReference type="EMBL" id="JBHSNZ010000036">
    <property type="protein sequence ID" value="MFC5812527.1"/>
    <property type="molecule type" value="Genomic_DNA"/>
</dbReference>
<reference evidence="2" key="1">
    <citation type="journal article" date="2019" name="Int. J. Syst. Evol. Microbiol.">
        <title>The Global Catalogue of Microorganisms (GCM) 10K type strain sequencing project: providing services to taxonomists for standard genome sequencing and annotation.</title>
        <authorList>
            <consortium name="The Broad Institute Genomics Platform"/>
            <consortium name="The Broad Institute Genome Sequencing Center for Infectious Disease"/>
            <person name="Wu L."/>
            <person name="Ma J."/>
        </authorList>
    </citation>
    <scope>NUCLEOTIDE SEQUENCE [LARGE SCALE GENOMIC DNA]</scope>
    <source>
        <strain evidence="2">JCM 9918</strain>
    </source>
</reference>
<gene>
    <name evidence="1" type="ORF">ACFQGO_34335</name>
</gene>
<organism evidence="1 2">
    <name type="scientific">Streptomyces heilongjiangensis</name>
    <dbReference type="NCBI Taxonomy" id="945052"/>
    <lineage>
        <taxon>Bacteria</taxon>
        <taxon>Bacillati</taxon>
        <taxon>Actinomycetota</taxon>
        <taxon>Actinomycetes</taxon>
        <taxon>Kitasatosporales</taxon>
        <taxon>Streptomycetaceae</taxon>
        <taxon>Streptomyces</taxon>
    </lineage>
</organism>
<sequence>MTTWNLLDLDRALRVSWTADTCSPDDRATWEPGNPAWGQCDITALLVHDVFGGELLVGEVRLPDGVQRGFHWWNRLPSGVELDLTREQFRRGQTVTAGRVVQRPAGPLPRRWTEYLLLRERVGEHLEGLPAPI</sequence>
<proteinExistence type="predicted"/>
<dbReference type="RefSeq" id="WP_272173153.1">
    <property type="nucleotide sequence ID" value="NZ_JAQOSL010000082.1"/>
</dbReference>
<comment type="caution">
    <text evidence="1">The sequence shown here is derived from an EMBL/GenBank/DDBJ whole genome shotgun (WGS) entry which is preliminary data.</text>
</comment>
<dbReference type="InterPro" id="IPR056238">
    <property type="entry name" value="YunG-like"/>
</dbReference>
<accession>A0ABW1BHI5</accession>
<name>A0ABW1BHI5_9ACTN</name>
<evidence type="ECO:0000313" key="2">
    <source>
        <dbReference type="Proteomes" id="UP001596112"/>
    </source>
</evidence>
<dbReference type="Proteomes" id="UP001596112">
    <property type="component" value="Unassembled WGS sequence"/>
</dbReference>